<dbReference type="Proteomes" id="UP000600080">
    <property type="component" value="Unassembled WGS sequence"/>
</dbReference>
<organism evidence="2 3">
    <name type="scientific">Streptomyces kronopolitis</name>
    <dbReference type="NCBI Taxonomy" id="1612435"/>
    <lineage>
        <taxon>Bacteria</taxon>
        <taxon>Bacillati</taxon>
        <taxon>Actinomycetota</taxon>
        <taxon>Actinomycetes</taxon>
        <taxon>Kitasatosporales</taxon>
        <taxon>Streptomycetaceae</taxon>
        <taxon>Streptomyces</taxon>
    </lineage>
</organism>
<evidence type="ECO:0000313" key="3">
    <source>
        <dbReference type="Proteomes" id="UP000600080"/>
    </source>
</evidence>
<reference evidence="3" key="1">
    <citation type="journal article" date="2019" name="Int. J. Syst. Evol. Microbiol.">
        <title>The Global Catalogue of Microorganisms (GCM) 10K type strain sequencing project: providing services to taxonomists for standard genome sequencing and annotation.</title>
        <authorList>
            <consortium name="The Broad Institute Genomics Platform"/>
            <consortium name="The Broad Institute Genome Sequencing Center for Infectious Disease"/>
            <person name="Wu L."/>
            <person name="Ma J."/>
        </authorList>
    </citation>
    <scope>NUCLEOTIDE SEQUENCE [LARGE SCALE GENOMIC DNA]</scope>
    <source>
        <strain evidence="3">CGMCC 4.7323</strain>
    </source>
</reference>
<evidence type="ECO:0000313" key="2">
    <source>
        <dbReference type="EMBL" id="GGN60235.1"/>
    </source>
</evidence>
<protein>
    <submittedName>
        <fullName evidence="2">Uncharacterized protein</fullName>
    </submittedName>
</protein>
<proteinExistence type="predicted"/>
<comment type="caution">
    <text evidence="2">The sequence shown here is derived from an EMBL/GenBank/DDBJ whole genome shotgun (WGS) entry which is preliminary data.</text>
</comment>
<gene>
    <name evidence="2" type="ORF">GCM10012285_58050</name>
</gene>
<keyword evidence="3" id="KW-1185">Reference proteome</keyword>
<feature type="region of interest" description="Disordered" evidence="1">
    <location>
        <begin position="1"/>
        <end position="72"/>
    </location>
</feature>
<accession>A0ABQ2JZ20</accession>
<name>A0ABQ2JZ20_9ACTN</name>
<dbReference type="EMBL" id="BMND01000036">
    <property type="protein sequence ID" value="GGN60235.1"/>
    <property type="molecule type" value="Genomic_DNA"/>
</dbReference>
<evidence type="ECO:0000256" key="1">
    <source>
        <dbReference type="SAM" id="MobiDB-lite"/>
    </source>
</evidence>
<sequence>MGRKAKQSHTPTPQDRHRTQQPRAAAPPAAGENNERTAKRATNGAQQTTAEKTKAWAIRHRTALRRPLAPAA</sequence>